<accession>A0A3B0TE02</accession>
<evidence type="ECO:0000259" key="1">
    <source>
        <dbReference type="SMART" id="SM01321"/>
    </source>
</evidence>
<organism evidence="2">
    <name type="scientific">hydrothermal vent metagenome</name>
    <dbReference type="NCBI Taxonomy" id="652676"/>
    <lineage>
        <taxon>unclassified sequences</taxon>
        <taxon>metagenomes</taxon>
        <taxon>ecological metagenomes</taxon>
    </lineage>
</organism>
<sequence>MTIARKYKISLEDTSFYHVMTRCVRKAFLCGKDRDSGKNYEHRRQLISDRIKELTKVFNIDVCSYAIMSNHYHIVLKINSTEDWNEKQVLSYWSSLCKPIPLCQKYLAGVELTRAELDMVFLKTDEYRKRLMSISWFMKLLNEYIARSSNLEDKVTGHFWESRFKSQALLDERALLTCMAYVDLNPIRAAMAKTPESSDYTSIQERLTKKSSNLLNLGFSENDIDFTLADYIDLVDSTGRLIVAGKKGFIDEDLPPILDRLGVEGITWIDELNQFKSKGKLAIGTFEKIKLYFKNIKAKIKLDIGLKPALE</sequence>
<dbReference type="SUPFAM" id="SSF143422">
    <property type="entry name" value="Transposase IS200-like"/>
    <property type="match status" value="1"/>
</dbReference>
<dbReference type="SMART" id="SM01321">
    <property type="entry name" value="Y1_Tnp"/>
    <property type="match status" value="1"/>
</dbReference>
<dbReference type="EMBL" id="UOEN01000339">
    <property type="protein sequence ID" value="VAW16735.1"/>
    <property type="molecule type" value="Genomic_DNA"/>
</dbReference>
<dbReference type="AlphaFoldDB" id="A0A3B0TE02"/>
<dbReference type="GO" id="GO:0003677">
    <property type="term" value="F:DNA binding"/>
    <property type="evidence" value="ECO:0007669"/>
    <property type="project" value="InterPro"/>
</dbReference>
<dbReference type="Gene3D" id="3.30.70.1290">
    <property type="entry name" value="Transposase IS200-like"/>
    <property type="match status" value="1"/>
</dbReference>
<name>A0A3B0TE02_9ZZZZ</name>
<evidence type="ECO:0000313" key="2">
    <source>
        <dbReference type="EMBL" id="VAW16735.1"/>
    </source>
</evidence>
<dbReference type="PANTHER" id="PTHR34322">
    <property type="entry name" value="TRANSPOSASE, Y1_TNP DOMAIN-CONTAINING"/>
    <property type="match status" value="1"/>
</dbReference>
<gene>
    <name evidence="2" type="ORF">MNBD_BACTEROID05-1203</name>
</gene>
<dbReference type="PANTHER" id="PTHR34322:SF2">
    <property type="entry name" value="TRANSPOSASE IS200-LIKE DOMAIN-CONTAINING PROTEIN"/>
    <property type="match status" value="1"/>
</dbReference>
<reference evidence="2" key="1">
    <citation type="submission" date="2018-06" db="EMBL/GenBank/DDBJ databases">
        <authorList>
            <person name="Zhirakovskaya E."/>
        </authorList>
    </citation>
    <scope>NUCLEOTIDE SEQUENCE</scope>
</reference>
<dbReference type="InterPro" id="IPR036515">
    <property type="entry name" value="Transposase_17_sf"/>
</dbReference>
<proteinExistence type="predicted"/>
<dbReference type="GO" id="GO:0006313">
    <property type="term" value="P:DNA transposition"/>
    <property type="evidence" value="ECO:0007669"/>
    <property type="project" value="InterPro"/>
</dbReference>
<dbReference type="GO" id="GO:0004803">
    <property type="term" value="F:transposase activity"/>
    <property type="evidence" value="ECO:0007669"/>
    <property type="project" value="InterPro"/>
</dbReference>
<feature type="domain" description="Transposase IS200-like" evidence="1">
    <location>
        <begin position="12"/>
        <end position="185"/>
    </location>
</feature>
<dbReference type="InterPro" id="IPR002686">
    <property type="entry name" value="Transposase_17"/>
</dbReference>
<protein>
    <submittedName>
        <fullName evidence="2">Transposase and inactivated derivatives</fullName>
    </submittedName>
</protein>